<dbReference type="Proteomes" id="UP000324800">
    <property type="component" value="Unassembled WGS sequence"/>
</dbReference>
<dbReference type="AlphaFoldDB" id="A0A5J4VYL4"/>
<protein>
    <submittedName>
        <fullName evidence="2">Uncharacterized protein</fullName>
    </submittedName>
</protein>
<evidence type="ECO:0000313" key="2">
    <source>
        <dbReference type="EMBL" id="KAA6387685.1"/>
    </source>
</evidence>
<name>A0A5J4VYL4_9EUKA</name>
<sequence length="209" mass="24004">MKKGREEPGKDKSHAFAAISLDNQAQQLNKQSSSSSQSTSQDIDPYLVRFLIVPHSLSNYISRPFIAYLPCRNVFDRTIIWLHQQIHTFLKEDKLDNKNESNFTPNSSSQSEQLSLSLFSWFIALWLRVHKNGFSQGYLSIRLTDEMINQYKQYSDKEDLDMGLGGDEEDEEDIDGIIGQNDDAQDFDFDSLEEKKENADFPGIPLNKL</sequence>
<comment type="caution">
    <text evidence="2">The sequence shown here is derived from an EMBL/GenBank/DDBJ whole genome shotgun (WGS) entry which is preliminary data.</text>
</comment>
<evidence type="ECO:0000313" key="3">
    <source>
        <dbReference type="Proteomes" id="UP000324800"/>
    </source>
</evidence>
<organism evidence="2 3">
    <name type="scientific">Streblomastix strix</name>
    <dbReference type="NCBI Taxonomy" id="222440"/>
    <lineage>
        <taxon>Eukaryota</taxon>
        <taxon>Metamonada</taxon>
        <taxon>Preaxostyla</taxon>
        <taxon>Oxymonadida</taxon>
        <taxon>Streblomastigidae</taxon>
        <taxon>Streblomastix</taxon>
    </lineage>
</organism>
<dbReference type="EMBL" id="SNRW01004274">
    <property type="protein sequence ID" value="KAA6387685.1"/>
    <property type="molecule type" value="Genomic_DNA"/>
</dbReference>
<gene>
    <name evidence="2" type="ORF">EZS28_016787</name>
</gene>
<evidence type="ECO:0000256" key="1">
    <source>
        <dbReference type="SAM" id="MobiDB-lite"/>
    </source>
</evidence>
<feature type="compositionally biased region" description="Acidic residues" evidence="1">
    <location>
        <begin position="163"/>
        <end position="175"/>
    </location>
</feature>
<reference evidence="2 3" key="1">
    <citation type="submission" date="2019-03" db="EMBL/GenBank/DDBJ databases">
        <title>Single cell metagenomics reveals metabolic interactions within the superorganism composed of flagellate Streblomastix strix and complex community of Bacteroidetes bacteria on its surface.</title>
        <authorList>
            <person name="Treitli S.C."/>
            <person name="Kolisko M."/>
            <person name="Husnik F."/>
            <person name="Keeling P."/>
            <person name="Hampl V."/>
        </authorList>
    </citation>
    <scope>NUCLEOTIDE SEQUENCE [LARGE SCALE GENOMIC DNA]</scope>
    <source>
        <strain evidence="2">ST1C</strain>
    </source>
</reference>
<accession>A0A5J4VYL4</accession>
<feature type="region of interest" description="Disordered" evidence="1">
    <location>
        <begin position="163"/>
        <end position="184"/>
    </location>
</feature>
<proteinExistence type="predicted"/>